<dbReference type="FunFam" id="3.40.50.620:FF:000084">
    <property type="entry name" value="arginine--tRNA ligase, cytoplasmic"/>
    <property type="match status" value="1"/>
</dbReference>
<evidence type="ECO:0000313" key="16">
    <source>
        <dbReference type="Ensembl" id="ENSTRUP00000001437.2"/>
    </source>
</evidence>
<evidence type="ECO:0000256" key="2">
    <source>
        <dbReference type="ARBA" id="ARBA00005594"/>
    </source>
</evidence>
<keyword evidence="9 13" id="KW-0648">Protein biosynthesis</keyword>
<protein>
    <recommendedName>
        <fullName evidence="4">Arginine--tRNA ligase, cytoplasmic</fullName>
        <ecNumber evidence="3">6.1.1.19</ecNumber>
    </recommendedName>
    <alternativeName>
        <fullName evidence="11">Arginyl-tRNA synthetase</fullName>
    </alternativeName>
</protein>
<feature type="domain" description="DALR anticodon binding" evidence="14">
    <location>
        <begin position="519"/>
        <end position="645"/>
    </location>
</feature>
<dbReference type="PROSITE" id="PS00178">
    <property type="entry name" value="AA_TRNA_LIGASE_I"/>
    <property type="match status" value="1"/>
</dbReference>
<reference evidence="16 17" key="1">
    <citation type="journal article" date="2011" name="Genome Biol. Evol.">
        <title>Integration of the genetic map and genome assembly of fugu facilitates insights into distinct features of genome evolution in teleosts and mammals.</title>
        <authorList>
            <person name="Kai W."/>
            <person name="Kikuchi K."/>
            <person name="Tohari S."/>
            <person name="Chew A.K."/>
            <person name="Tay A."/>
            <person name="Fujiwara A."/>
            <person name="Hosoya S."/>
            <person name="Suetake H."/>
            <person name="Naruse K."/>
            <person name="Brenner S."/>
            <person name="Suzuki Y."/>
            <person name="Venkatesh B."/>
        </authorList>
    </citation>
    <scope>NUCLEOTIDE SEQUENCE [LARGE SCALE GENOMIC DNA]</scope>
</reference>
<feature type="domain" description="Arginyl tRNA synthetase N-terminal" evidence="15">
    <location>
        <begin position="63"/>
        <end position="151"/>
    </location>
</feature>
<evidence type="ECO:0000256" key="3">
    <source>
        <dbReference type="ARBA" id="ARBA00012837"/>
    </source>
</evidence>
<keyword evidence="10 13" id="KW-0030">Aminoacyl-tRNA synthetase</keyword>
<evidence type="ECO:0000259" key="15">
    <source>
        <dbReference type="SMART" id="SM01016"/>
    </source>
</evidence>
<name>H2RMS4_TAKRU</name>
<dbReference type="Pfam" id="PF05746">
    <property type="entry name" value="DALR_1"/>
    <property type="match status" value="1"/>
</dbReference>
<dbReference type="InterPro" id="IPR008909">
    <property type="entry name" value="DALR_anticod-bd"/>
</dbReference>
<dbReference type="Gene3D" id="1.10.730.10">
    <property type="entry name" value="Isoleucyl-tRNA Synthetase, Domain 1"/>
    <property type="match status" value="1"/>
</dbReference>
<evidence type="ECO:0000256" key="9">
    <source>
        <dbReference type="ARBA" id="ARBA00022917"/>
    </source>
</evidence>
<dbReference type="InterPro" id="IPR014729">
    <property type="entry name" value="Rossmann-like_a/b/a_fold"/>
</dbReference>
<dbReference type="InterPro" id="IPR036695">
    <property type="entry name" value="Arg-tRNA-synth_N_sf"/>
</dbReference>
<dbReference type="GO" id="GO:0017101">
    <property type="term" value="C:aminoacyl-tRNA synthetase multienzyme complex"/>
    <property type="evidence" value="ECO:0007669"/>
    <property type="project" value="UniProtKB-ARBA"/>
</dbReference>
<comment type="subcellular location">
    <subcellularLocation>
        <location evidence="1">Cytoplasm</location>
        <location evidence="1">Cytosol</location>
    </subcellularLocation>
</comment>
<dbReference type="Gene3D" id="3.40.50.620">
    <property type="entry name" value="HUPs"/>
    <property type="match status" value="1"/>
</dbReference>
<evidence type="ECO:0000256" key="1">
    <source>
        <dbReference type="ARBA" id="ARBA00004514"/>
    </source>
</evidence>
<dbReference type="FunFam" id="1.10.730.10:FF:000016">
    <property type="entry name" value="Arginine--tRNA ligase, cytoplasmic"/>
    <property type="match status" value="1"/>
</dbReference>
<dbReference type="InterPro" id="IPR001278">
    <property type="entry name" value="Arg-tRNA-ligase"/>
</dbReference>
<dbReference type="InterPro" id="IPR035684">
    <property type="entry name" value="ArgRS_core"/>
</dbReference>
<dbReference type="HOGENOM" id="CLU_006406_5_1_1"/>
<comment type="catalytic activity">
    <reaction evidence="12">
        <text>tRNA(Arg) + L-arginine + ATP = L-arginyl-tRNA(Arg) + AMP + diphosphate</text>
        <dbReference type="Rhea" id="RHEA:20301"/>
        <dbReference type="Rhea" id="RHEA-COMP:9658"/>
        <dbReference type="Rhea" id="RHEA-COMP:9673"/>
        <dbReference type="ChEBI" id="CHEBI:30616"/>
        <dbReference type="ChEBI" id="CHEBI:32682"/>
        <dbReference type="ChEBI" id="CHEBI:33019"/>
        <dbReference type="ChEBI" id="CHEBI:78442"/>
        <dbReference type="ChEBI" id="CHEBI:78513"/>
        <dbReference type="ChEBI" id="CHEBI:456215"/>
        <dbReference type="EC" id="6.1.1.19"/>
    </reaction>
</comment>
<evidence type="ECO:0000256" key="13">
    <source>
        <dbReference type="RuleBase" id="RU363038"/>
    </source>
</evidence>
<dbReference type="STRING" id="31033.ENSTRUP00000070132"/>
<dbReference type="Proteomes" id="UP000005226">
    <property type="component" value="Chromosome 15"/>
</dbReference>
<dbReference type="PANTHER" id="PTHR11956">
    <property type="entry name" value="ARGINYL-TRNA SYNTHETASE"/>
    <property type="match status" value="1"/>
</dbReference>
<evidence type="ECO:0000256" key="12">
    <source>
        <dbReference type="ARBA" id="ARBA00049339"/>
    </source>
</evidence>
<dbReference type="InterPro" id="IPR005148">
    <property type="entry name" value="Arg-tRNA-synth_N"/>
</dbReference>
<dbReference type="AlphaFoldDB" id="H2RMS4"/>
<reference evidence="16" key="3">
    <citation type="submission" date="2025-09" db="UniProtKB">
        <authorList>
            <consortium name="Ensembl"/>
        </authorList>
    </citation>
    <scope>IDENTIFICATION</scope>
</reference>
<proteinExistence type="inferred from homology"/>
<dbReference type="SUPFAM" id="SSF55190">
    <property type="entry name" value="Arginyl-tRNA synthetase (ArgRS), N-terminal 'additional' domain"/>
    <property type="match status" value="1"/>
</dbReference>
<dbReference type="FunFam" id="3.30.1360.70:FF:000002">
    <property type="entry name" value="arginine--tRNA ligase, cytoplasmic"/>
    <property type="match status" value="1"/>
</dbReference>
<sequence>PFGLQLGCREIESLKNSQNPGSSARLEELMEENSRLKYRFNILNRALQEERTRCGHSMLNISQRLQEIFGLAIRTSYPELENPPLALAPNQQPKFGDYQCNSAMAMAQMLKAKGMKANPREIAERIIRNLPDNELIQKTEIAGPGFINIHLKRAFVSKLLSKLLIKGVTPPPLTSRKRVVVDFSSPNIAKEMHVGHLRSTIIGDSMSRLFEFLGHDVLRLNHVGDWGTQFGMLIAHLQDKFPDYLTVSPPISDLQGFYKESKKRFDEDDGFKKRAYQCVVKLQSKEPDFIKAWNLICDVSRQEFQKIYDCLDIKLIERGESYYQDLMTQVVKEAEDRGFAQLDEGRKIIFAPGQSLPLTIVKSDGGYTYDTSDLAAIHQRLFEEKADIIIYVTDSGQSSHFQVVFAAAQMLGWYDPKVTRVEHAGFGVVLGEDKKKFKTRSGDTVRLMDLLGEGLKRSMDKLKEKERDKVLSPDELVKAQRAVAFGCIKYADLSHNRINDYVFSFDKMLDDRGNTAAYLLYAFTRIRSIARLANINEATLRKEAESTEILLDHEKEWKLGKCILRFPEVLQKIQDDLLLHSLCDYVYELATTFTEFYDSCYCVEKDRQTGEVVKVNMWRMLLCDATAAIMAQCFHILGLNPVERM</sequence>
<dbReference type="NCBIfam" id="TIGR00456">
    <property type="entry name" value="argS"/>
    <property type="match status" value="1"/>
</dbReference>
<keyword evidence="6 13" id="KW-0436">Ligase</keyword>
<dbReference type="CDD" id="cd00671">
    <property type="entry name" value="ArgRS_core"/>
    <property type="match status" value="1"/>
</dbReference>
<evidence type="ECO:0000256" key="5">
    <source>
        <dbReference type="ARBA" id="ARBA00022490"/>
    </source>
</evidence>
<dbReference type="Pfam" id="PF03485">
    <property type="entry name" value="Arg_tRNA_synt_N"/>
    <property type="match status" value="1"/>
</dbReference>
<keyword evidence="5" id="KW-0963">Cytoplasm</keyword>
<dbReference type="PRINTS" id="PR01038">
    <property type="entry name" value="TRNASYNTHARG"/>
</dbReference>
<dbReference type="SUPFAM" id="SSF52374">
    <property type="entry name" value="Nucleotidylyl transferase"/>
    <property type="match status" value="1"/>
</dbReference>
<accession>H2RMS4</accession>
<dbReference type="Ensembl" id="ENSTRUT00000001443.3">
    <property type="protein sequence ID" value="ENSTRUP00000001437.2"/>
    <property type="gene ID" value="ENSTRUG00000000601.3"/>
</dbReference>
<dbReference type="SMART" id="SM00836">
    <property type="entry name" value="DALR_1"/>
    <property type="match status" value="1"/>
</dbReference>
<evidence type="ECO:0000256" key="4">
    <source>
        <dbReference type="ARBA" id="ARBA00022171"/>
    </source>
</evidence>
<evidence type="ECO:0000256" key="11">
    <source>
        <dbReference type="ARBA" id="ARBA00033033"/>
    </source>
</evidence>
<gene>
    <name evidence="16" type="primary">rars1</name>
</gene>
<dbReference type="SMART" id="SM01016">
    <property type="entry name" value="Arg_tRNA_synt_N"/>
    <property type="match status" value="1"/>
</dbReference>
<dbReference type="GeneTree" id="ENSGT00530000063407"/>
<dbReference type="EC" id="6.1.1.19" evidence="3"/>
<keyword evidence="17" id="KW-1185">Reference proteome</keyword>
<dbReference type="InterPro" id="IPR001412">
    <property type="entry name" value="aa-tRNA-synth_I_CS"/>
</dbReference>
<dbReference type="GO" id="GO:0005524">
    <property type="term" value="F:ATP binding"/>
    <property type="evidence" value="ECO:0007669"/>
    <property type="project" value="UniProtKB-KW"/>
</dbReference>
<dbReference type="GO" id="GO:0004814">
    <property type="term" value="F:arginine-tRNA ligase activity"/>
    <property type="evidence" value="ECO:0007669"/>
    <property type="project" value="UniProtKB-EC"/>
</dbReference>
<dbReference type="InterPro" id="IPR009080">
    <property type="entry name" value="tRNAsynth_Ia_anticodon-bd"/>
</dbReference>
<reference evidence="16" key="2">
    <citation type="submission" date="2025-08" db="UniProtKB">
        <authorList>
            <consortium name="Ensembl"/>
        </authorList>
    </citation>
    <scope>IDENTIFICATION</scope>
</reference>
<organism evidence="16 17">
    <name type="scientific">Takifugu rubripes</name>
    <name type="common">Japanese pufferfish</name>
    <name type="synonym">Fugu rubripes</name>
    <dbReference type="NCBI Taxonomy" id="31033"/>
    <lineage>
        <taxon>Eukaryota</taxon>
        <taxon>Metazoa</taxon>
        <taxon>Chordata</taxon>
        <taxon>Craniata</taxon>
        <taxon>Vertebrata</taxon>
        <taxon>Euteleostomi</taxon>
        <taxon>Actinopterygii</taxon>
        <taxon>Neopterygii</taxon>
        <taxon>Teleostei</taxon>
        <taxon>Neoteleostei</taxon>
        <taxon>Acanthomorphata</taxon>
        <taxon>Eupercaria</taxon>
        <taxon>Tetraodontiformes</taxon>
        <taxon>Tetradontoidea</taxon>
        <taxon>Tetraodontidae</taxon>
        <taxon>Takifugu</taxon>
    </lineage>
</organism>
<evidence type="ECO:0000313" key="17">
    <source>
        <dbReference type="Proteomes" id="UP000005226"/>
    </source>
</evidence>
<evidence type="ECO:0000256" key="10">
    <source>
        <dbReference type="ARBA" id="ARBA00023146"/>
    </source>
</evidence>
<dbReference type="SUPFAM" id="SSF47323">
    <property type="entry name" value="Anticodon-binding domain of a subclass of class I aminoacyl-tRNA synthetases"/>
    <property type="match status" value="1"/>
</dbReference>
<dbReference type="GO" id="GO:0006420">
    <property type="term" value="P:arginyl-tRNA aminoacylation"/>
    <property type="evidence" value="ECO:0007669"/>
    <property type="project" value="InterPro"/>
</dbReference>
<evidence type="ECO:0000256" key="6">
    <source>
        <dbReference type="ARBA" id="ARBA00022598"/>
    </source>
</evidence>
<keyword evidence="7 13" id="KW-0547">Nucleotide-binding</keyword>
<comment type="similarity">
    <text evidence="2 13">Belongs to the class-I aminoacyl-tRNA synthetase family.</text>
</comment>
<keyword evidence="8 13" id="KW-0067">ATP-binding</keyword>
<evidence type="ECO:0000259" key="14">
    <source>
        <dbReference type="SMART" id="SM00836"/>
    </source>
</evidence>
<dbReference type="PANTHER" id="PTHR11956:SF5">
    <property type="entry name" value="ARGININE--TRNA LIGASE, CYTOPLASMIC"/>
    <property type="match status" value="1"/>
</dbReference>
<evidence type="ECO:0000256" key="7">
    <source>
        <dbReference type="ARBA" id="ARBA00022741"/>
    </source>
</evidence>
<dbReference type="Pfam" id="PF00750">
    <property type="entry name" value="tRNA-synt_1d"/>
    <property type="match status" value="1"/>
</dbReference>
<evidence type="ECO:0000256" key="8">
    <source>
        <dbReference type="ARBA" id="ARBA00022840"/>
    </source>
</evidence>
<dbReference type="Gene3D" id="3.30.1360.70">
    <property type="entry name" value="Arginyl tRNA synthetase N-terminal domain"/>
    <property type="match status" value="1"/>
</dbReference>
<dbReference type="GO" id="GO:0005829">
    <property type="term" value="C:cytosol"/>
    <property type="evidence" value="ECO:0007669"/>
    <property type="project" value="UniProtKB-SubCell"/>
</dbReference>
<dbReference type="HAMAP" id="MF_00123">
    <property type="entry name" value="Arg_tRNA_synth"/>
    <property type="match status" value="1"/>
</dbReference>